<accession>A0A843UJE3</accession>
<feature type="compositionally biased region" description="Basic residues" evidence="1">
    <location>
        <begin position="19"/>
        <end position="33"/>
    </location>
</feature>
<evidence type="ECO:0000256" key="1">
    <source>
        <dbReference type="SAM" id="MobiDB-lite"/>
    </source>
</evidence>
<evidence type="ECO:0000313" key="3">
    <source>
        <dbReference type="Proteomes" id="UP000652761"/>
    </source>
</evidence>
<comment type="caution">
    <text evidence="2">The sequence shown here is derived from an EMBL/GenBank/DDBJ whole genome shotgun (WGS) entry which is preliminary data.</text>
</comment>
<evidence type="ECO:0000313" key="2">
    <source>
        <dbReference type="EMBL" id="MQL83501.1"/>
    </source>
</evidence>
<reference evidence="2" key="1">
    <citation type="submission" date="2017-07" db="EMBL/GenBank/DDBJ databases">
        <title>Taro Niue Genome Assembly and Annotation.</title>
        <authorList>
            <person name="Atibalentja N."/>
            <person name="Keating K."/>
            <person name="Fields C.J."/>
        </authorList>
    </citation>
    <scope>NUCLEOTIDE SEQUENCE</scope>
    <source>
        <strain evidence="2">Niue_2</strain>
        <tissue evidence="2">Leaf</tissue>
    </source>
</reference>
<keyword evidence="3" id="KW-1185">Reference proteome</keyword>
<feature type="region of interest" description="Disordered" evidence="1">
    <location>
        <begin position="19"/>
        <end position="40"/>
    </location>
</feature>
<organism evidence="2 3">
    <name type="scientific">Colocasia esculenta</name>
    <name type="common">Wild taro</name>
    <name type="synonym">Arum esculentum</name>
    <dbReference type="NCBI Taxonomy" id="4460"/>
    <lineage>
        <taxon>Eukaryota</taxon>
        <taxon>Viridiplantae</taxon>
        <taxon>Streptophyta</taxon>
        <taxon>Embryophyta</taxon>
        <taxon>Tracheophyta</taxon>
        <taxon>Spermatophyta</taxon>
        <taxon>Magnoliopsida</taxon>
        <taxon>Liliopsida</taxon>
        <taxon>Araceae</taxon>
        <taxon>Aroideae</taxon>
        <taxon>Colocasieae</taxon>
        <taxon>Colocasia</taxon>
    </lineage>
</organism>
<dbReference type="EMBL" id="NMUH01000698">
    <property type="protein sequence ID" value="MQL83501.1"/>
    <property type="molecule type" value="Genomic_DNA"/>
</dbReference>
<protein>
    <submittedName>
        <fullName evidence="2">Uncharacterized protein</fullName>
    </submittedName>
</protein>
<name>A0A843UJE3_COLES</name>
<sequence length="119" mass="13476">VFKGESKVRLLPLSRLRSRKTKNPSLHPLKKKATTTVSRSGRRRCLRRVHIKALRHQLCRVIRYAFLFILPFQGDNKGVAIRVATHHRSQSEHSLEGLRKSPLTVDSHTVAGLVVPVAT</sequence>
<gene>
    <name evidence="2" type="ORF">Taro_015985</name>
</gene>
<dbReference type="Proteomes" id="UP000652761">
    <property type="component" value="Unassembled WGS sequence"/>
</dbReference>
<proteinExistence type="predicted"/>
<dbReference type="AlphaFoldDB" id="A0A843UJE3"/>
<feature type="non-terminal residue" evidence="2">
    <location>
        <position position="1"/>
    </location>
</feature>